<evidence type="ECO:0008006" key="4">
    <source>
        <dbReference type="Google" id="ProtNLM"/>
    </source>
</evidence>
<reference evidence="2" key="1">
    <citation type="submission" date="2021-09" db="EMBL/GenBank/DDBJ databases">
        <authorList>
            <person name="Smyrli M."/>
        </authorList>
    </citation>
    <scope>NUCLEOTIDE SEQUENCE</scope>
    <source>
        <strain evidence="2">LAR25</strain>
    </source>
</reference>
<keyword evidence="3" id="KW-1185">Reference proteome</keyword>
<comment type="caution">
    <text evidence="2">The sequence shown here is derived from an EMBL/GenBank/DDBJ whole genome shotgun (WGS) entry which is preliminary data.</text>
</comment>
<evidence type="ECO:0000313" key="2">
    <source>
        <dbReference type="EMBL" id="MDE1207448.1"/>
    </source>
</evidence>
<dbReference type="EMBL" id="JAIWJY010000007">
    <property type="protein sequence ID" value="MDE1207448.1"/>
    <property type="molecule type" value="Genomic_DNA"/>
</dbReference>
<evidence type="ECO:0000313" key="3">
    <source>
        <dbReference type="Proteomes" id="UP001149303"/>
    </source>
</evidence>
<dbReference type="PROSITE" id="PS51257">
    <property type="entry name" value="PROKAR_LIPOPROTEIN"/>
    <property type="match status" value="1"/>
</dbReference>
<gene>
    <name evidence="2" type="ORF">LCI24_11660</name>
</gene>
<feature type="chain" id="PRO_5040865250" description="Lipoprotein" evidence="1">
    <location>
        <begin position="23"/>
        <end position="168"/>
    </location>
</feature>
<sequence length="168" mass="19137">MKKRNKLLMVVFLFLIGLTSCSEEEQAQVQEIYNNTMSFGQDEYGIQLVNVSYDFQGDIALLLHSLTKNQLTQLPLGSGAKMEFEGIKQTDISMDVDYFVEIPESHYYLGVVNSSQLLRSNNVDSKKATEGYVKVVELTEDNIKLRYLYKRLDGVVFKGEYSGAYTED</sequence>
<dbReference type="RefSeq" id="WP_274640528.1">
    <property type="nucleotide sequence ID" value="NZ_JAIWJY010000007.1"/>
</dbReference>
<proteinExistence type="predicted"/>
<name>A0A9X4ENX1_9FLAO</name>
<accession>A0A9X4ENX1</accession>
<evidence type="ECO:0000256" key="1">
    <source>
        <dbReference type="SAM" id="SignalP"/>
    </source>
</evidence>
<feature type="signal peptide" evidence="1">
    <location>
        <begin position="1"/>
        <end position="22"/>
    </location>
</feature>
<dbReference type="AlphaFoldDB" id="A0A9X4ENX1"/>
<dbReference type="Proteomes" id="UP001149303">
    <property type="component" value="Unassembled WGS sequence"/>
</dbReference>
<protein>
    <recommendedName>
        <fullName evidence="4">Lipoprotein</fullName>
    </recommendedName>
</protein>
<keyword evidence="1" id="KW-0732">Signal</keyword>
<organism evidence="2 3">
    <name type="scientific">Tenacibaculum larymnensis</name>
    <dbReference type="NCBI Taxonomy" id="2878201"/>
    <lineage>
        <taxon>Bacteria</taxon>
        <taxon>Pseudomonadati</taxon>
        <taxon>Bacteroidota</taxon>
        <taxon>Flavobacteriia</taxon>
        <taxon>Flavobacteriales</taxon>
        <taxon>Flavobacteriaceae</taxon>
        <taxon>Tenacibaculum</taxon>
    </lineage>
</organism>